<organism evidence="2 3">
    <name type="scientific">Insolitispirillum peregrinum</name>
    <dbReference type="NCBI Taxonomy" id="80876"/>
    <lineage>
        <taxon>Bacteria</taxon>
        <taxon>Pseudomonadati</taxon>
        <taxon>Pseudomonadota</taxon>
        <taxon>Alphaproteobacteria</taxon>
        <taxon>Rhodospirillales</taxon>
        <taxon>Novispirillaceae</taxon>
        <taxon>Insolitispirillum</taxon>
    </lineage>
</organism>
<keyword evidence="3" id="KW-1185">Reference proteome</keyword>
<dbReference type="EMBL" id="FTOA01000001">
    <property type="protein sequence ID" value="SIS41936.1"/>
    <property type="molecule type" value="Genomic_DNA"/>
</dbReference>
<dbReference type="STRING" id="80876.SAMN05421779_101738"/>
<gene>
    <name evidence="2" type="ORF">SAMN05421779_101738</name>
</gene>
<evidence type="ECO:0000313" key="3">
    <source>
        <dbReference type="Proteomes" id="UP000185678"/>
    </source>
</evidence>
<sequence>MTRPHRFMVRMTIFLATVAAIAAALAHGVLPAFLANPALNGLIFGVLFIGITLNFRNVLRLNPEVKWIEGFRRDETAAVSSTMSVPPPRLLAPMATMLNEHKGRSRFSISAPAMRSLLDGIGSRLEEERDLARYFIGLSIFLGLLGTFWGLMQTVGTISDVINSLEVSGQQEMAAMFSQLKQGLGGPLHGMGTAFSSSMFGLTGSLILGFLDLQAGQAQNAFYNDLEEWLSGVTKLTSGGGDGGGDQSVPVYIQALLEQTAESIDELQRSIARGEDNRSAGLAYQRDLIDRLTTLTDQMRAEQQVLLKMAESQVEMKGLLSRLTEAITSMKTPTAGGMDDATRSHIRNMDVSLNRLVDDTNRGRDDAVKDIRSEIKLLARTLAAIADDNRR</sequence>
<keyword evidence="1" id="KW-1133">Transmembrane helix</keyword>
<protein>
    <recommendedName>
        <fullName evidence="4">MotA/TolQ/ExbB proton channel family protein</fullName>
    </recommendedName>
</protein>
<evidence type="ECO:0000313" key="2">
    <source>
        <dbReference type="EMBL" id="SIS41936.1"/>
    </source>
</evidence>
<reference evidence="2 3" key="1">
    <citation type="submission" date="2017-01" db="EMBL/GenBank/DDBJ databases">
        <authorList>
            <person name="Mah S.A."/>
            <person name="Swanson W.J."/>
            <person name="Moy G.W."/>
            <person name="Vacquier V.D."/>
        </authorList>
    </citation>
    <scope>NUCLEOTIDE SEQUENCE [LARGE SCALE GENOMIC DNA]</scope>
    <source>
        <strain evidence="2 3">DSM 11589</strain>
    </source>
</reference>
<feature type="transmembrane region" description="Helical" evidence="1">
    <location>
        <begin position="38"/>
        <end position="59"/>
    </location>
</feature>
<dbReference type="Proteomes" id="UP000185678">
    <property type="component" value="Unassembled WGS sequence"/>
</dbReference>
<dbReference type="AlphaFoldDB" id="A0A1N7IY74"/>
<proteinExistence type="predicted"/>
<name>A0A1N7IY74_9PROT</name>
<accession>A0A1N7IY74</accession>
<dbReference type="RefSeq" id="WP_076398789.1">
    <property type="nucleotide sequence ID" value="NZ_FTOA01000001.1"/>
</dbReference>
<feature type="transmembrane region" description="Helical" evidence="1">
    <location>
        <begin position="131"/>
        <end position="152"/>
    </location>
</feature>
<evidence type="ECO:0008006" key="4">
    <source>
        <dbReference type="Google" id="ProtNLM"/>
    </source>
</evidence>
<dbReference type="OrthoDB" id="9794540at2"/>
<keyword evidence="1" id="KW-0472">Membrane</keyword>
<keyword evidence="1" id="KW-0812">Transmembrane</keyword>
<evidence type="ECO:0000256" key="1">
    <source>
        <dbReference type="SAM" id="Phobius"/>
    </source>
</evidence>